<dbReference type="CDD" id="cd02846">
    <property type="entry name" value="PAZ_argonaute_like"/>
    <property type="match status" value="1"/>
</dbReference>
<dbReference type="AlphaFoldDB" id="A0A183F4X3"/>
<feature type="domain" description="PAZ" evidence="1">
    <location>
        <begin position="14"/>
        <end position="115"/>
    </location>
</feature>
<dbReference type="SUPFAM" id="SSF53098">
    <property type="entry name" value="Ribonuclease H-like"/>
    <property type="match status" value="1"/>
</dbReference>
<name>A0A183F4X3_HELPZ</name>
<dbReference type="Pfam" id="PF02171">
    <property type="entry name" value="Piwi"/>
    <property type="match status" value="1"/>
</dbReference>
<dbReference type="Gene3D" id="3.40.50.2300">
    <property type="match status" value="1"/>
</dbReference>
<dbReference type="SMART" id="SM00949">
    <property type="entry name" value="PAZ"/>
    <property type="match status" value="1"/>
</dbReference>
<dbReference type="PROSITE" id="PS50821">
    <property type="entry name" value="PAZ"/>
    <property type="match status" value="1"/>
</dbReference>
<keyword evidence="2" id="KW-1185">Reference proteome</keyword>
<dbReference type="SUPFAM" id="SSF101690">
    <property type="entry name" value="PAZ domain"/>
    <property type="match status" value="1"/>
</dbReference>
<dbReference type="Pfam" id="PF02170">
    <property type="entry name" value="PAZ"/>
    <property type="match status" value="1"/>
</dbReference>
<dbReference type="PANTHER" id="PTHR22891">
    <property type="entry name" value="EUKARYOTIC TRANSLATION INITIATION FACTOR 2C"/>
    <property type="match status" value="1"/>
</dbReference>
<evidence type="ECO:0000313" key="2">
    <source>
        <dbReference type="Proteomes" id="UP000050761"/>
    </source>
</evidence>
<organism evidence="2 3">
    <name type="scientific">Heligmosomoides polygyrus</name>
    <name type="common">Parasitic roundworm</name>
    <dbReference type="NCBI Taxonomy" id="6339"/>
    <lineage>
        <taxon>Eukaryota</taxon>
        <taxon>Metazoa</taxon>
        <taxon>Ecdysozoa</taxon>
        <taxon>Nematoda</taxon>
        <taxon>Chromadorea</taxon>
        <taxon>Rhabditida</taxon>
        <taxon>Rhabditina</taxon>
        <taxon>Rhabditomorpha</taxon>
        <taxon>Strongyloidea</taxon>
        <taxon>Heligmosomidae</taxon>
        <taxon>Heligmosomoides</taxon>
    </lineage>
</organism>
<dbReference type="InterPro" id="IPR012337">
    <property type="entry name" value="RNaseH-like_sf"/>
</dbReference>
<reference evidence="3" key="1">
    <citation type="submission" date="2019-09" db="UniProtKB">
        <authorList>
            <consortium name="WormBaseParasite"/>
        </authorList>
    </citation>
    <scope>IDENTIFICATION</scope>
</reference>
<dbReference type="Proteomes" id="UP000050761">
    <property type="component" value="Unassembled WGS sequence"/>
</dbReference>
<dbReference type="InterPro" id="IPR036085">
    <property type="entry name" value="PAZ_dom_sf"/>
</dbReference>
<dbReference type="InterPro" id="IPR003165">
    <property type="entry name" value="Piwi"/>
</dbReference>
<protein>
    <submittedName>
        <fullName evidence="3">PAZ domain-containing protein</fullName>
    </submittedName>
</protein>
<dbReference type="InterPro" id="IPR003100">
    <property type="entry name" value="PAZ_dom"/>
</dbReference>
<evidence type="ECO:0000313" key="3">
    <source>
        <dbReference type="WBParaSite" id="HPBE_0000121501-mRNA-1"/>
    </source>
</evidence>
<dbReference type="WBParaSite" id="HPBE_0000121501-mRNA-1">
    <property type="protein sequence ID" value="HPBE_0000121501-mRNA-1"/>
    <property type="gene ID" value="HPBE_0000121501"/>
</dbReference>
<sequence length="468" mass="52499">LLSISAENHNIKRDTIVIACPNRRPNTKVIYKFEPTDLVASTTHLEENRWFFIAGIVEGTARTQKFMTEEGEVTVEQYFLERYKLRLRYPNLPLAVEKRGNAPSYHPLEVICIEKGQRVDNRKLAGKLTDKMIQQARMLPHQMREHNMRQLQQAKLLDGNNDYLSAFKVRTSDSFVTSEAKVLCAPEIKYKTSVVQPDRSGALSWRIGHGAQFFQPATVKDVSLVVFDKAISTNDASDFYRSLARAGRDRGMVVQDNAVKITNLPSELESEIEEHFRSCSGKVSMILCVTREKKDPVHDFLKLMEARHKVVTQHVSKQTAMACVGKGGAKTLENVLLKFNVKNGGVNHTISAARAALGGGTTQQDINGRLFSGKMFVGFELSHAGVQNLYDRQVAERVKEPTVVGKRRAVKLSMLSSPCCFCHANDTHCPASCLVAPNLPAEESWRNFETYGLEYQCGTYRSLKISTV</sequence>
<dbReference type="Gene3D" id="2.170.260.10">
    <property type="entry name" value="paz domain"/>
    <property type="match status" value="1"/>
</dbReference>
<proteinExistence type="predicted"/>
<evidence type="ECO:0000259" key="1">
    <source>
        <dbReference type="PROSITE" id="PS50821"/>
    </source>
</evidence>
<accession>A0A183F4X3</accession>
<dbReference type="GO" id="GO:0003723">
    <property type="term" value="F:RNA binding"/>
    <property type="evidence" value="ECO:0007669"/>
    <property type="project" value="InterPro"/>
</dbReference>